<protein>
    <submittedName>
        <fullName evidence="1">Uncharacterized protein</fullName>
    </submittedName>
</protein>
<reference evidence="1" key="1">
    <citation type="submission" date="2014-12" db="EMBL/GenBank/DDBJ databases">
        <title>Insight into the proteome of Arion vulgaris.</title>
        <authorList>
            <person name="Aradska J."/>
            <person name="Bulat T."/>
            <person name="Smidak R."/>
            <person name="Sarate P."/>
            <person name="Gangsoo J."/>
            <person name="Sialana F."/>
            <person name="Bilban M."/>
            <person name="Lubec G."/>
        </authorList>
    </citation>
    <scope>NUCLEOTIDE SEQUENCE</scope>
    <source>
        <tissue evidence="1">Skin</tissue>
    </source>
</reference>
<proteinExistence type="predicted"/>
<gene>
    <name evidence="1" type="primary">ORF90128</name>
</gene>
<dbReference type="AlphaFoldDB" id="A0A0B7A0T6"/>
<dbReference type="EMBL" id="HACG01027347">
    <property type="protein sequence ID" value="CEK74212.1"/>
    <property type="molecule type" value="Transcribed_RNA"/>
</dbReference>
<accession>A0A0B7A0T6</accession>
<organism evidence="1">
    <name type="scientific">Arion vulgaris</name>
    <dbReference type="NCBI Taxonomy" id="1028688"/>
    <lineage>
        <taxon>Eukaryota</taxon>
        <taxon>Metazoa</taxon>
        <taxon>Spiralia</taxon>
        <taxon>Lophotrochozoa</taxon>
        <taxon>Mollusca</taxon>
        <taxon>Gastropoda</taxon>
        <taxon>Heterobranchia</taxon>
        <taxon>Euthyneura</taxon>
        <taxon>Panpulmonata</taxon>
        <taxon>Eupulmonata</taxon>
        <taxon>Stylommatophora</taxon>
        <taxon>Helicina</taxon>
        <taxon>Arionoidea</taxon>
        <taxon>Arionidae</taxon>
        <taxon>Arion</taxon>
    </lineage>
</organism>
<evidence type="ECO:0000313" key="1">
    <source>
        <dbReference type="EMBL" id="CEK74212.1"/>
    </source>
</evidence>
<sequence>MKHNHDQQPKMILETTRYTCLHETNKIIIKKKYHPNKKLRLDLRKNFCTDFCQLGSNDSSS</sequence>
<name>A0A0B7A0T6_9EUPU</name>